<proteinExistence type="predicted"/>
<reference evidence="1" key="1">
    <citation type="submission" date="2020-07" db="EMBL/GenBank/DDBJ databases">
        <authorList>
            <person name="Lin J."/>
        </authorList>
    </citation>
    <scope>NUCLEOTIDE SEQUENCE</scope>
</reference>
<accession>A0A6V7Q5M9</accession>
<protein>
    <submittedName>
        <fullName evidence="1">Uncharacterized protein</fullName>
    </submittedName>
</protein>
<organism evidence="1">
    <name type="scientific">Ananas comosus var. bracteatus</name>
    <name type="common">red pineapple</name>
    <dbReference type="NCBI Taxonomy" id="296719"/>
    <lineage>
        <taxon>Eukaryota</taxon>
        <taxon>Viridiplantae</taxon>
        <taxon>Streptophyta</taxon>
        <taxon>Embryophyta</taxon>
        <taxon>Tracheophyta</taxon>
        <taxon>Spermatophyta</taxon>
        <taxon>Magnoliopsida</taxon>
        <taxon>Liliopsida</taxon>
        <taxon>Poales</taxon>
        <taxon>Bromeliaceae</taxon>
        <taxon>Bromelioideae</taxon>
        <taxon>Ananas</taxon>
    </lineage>
</organism>
<gene>
    <name evidence="1" type="ORF">CB5_LOCUS21633</name>
</gene>
<dbReference type="EMBL" id="LR862133">
    <property type="protein sequence ID" value="CAD1838422.1"/>
    <property type="molecule type" value="Genomic_DNA"/>
</dbReference>
<sequence>MRGRSTVDLPLMWSTRHFSLVDLVNEPAVHPHPRAPRAPLASTSPSRRSLAPIARPIVSKEGFVWSISSSSSRCRAVRAYVRHRSLARRPGEEVFSSFSTPCRNWSRWLSLIELDRDTLHTRLGSAHECHSGVRLCTFALVSLMPVGLALHGPVSVNKA</sequence>
<evidence type="ECO:0000313" key="1">
    <source>
        <dbReference type="EMBL" id="CAD1838422.1"/>
    </source>
</evidence>
<dbReference type="AlphaFoldDB" id="A0A6V7Q5M9"/>
<name>A0A6V7Q5M9_ANACO</name>